<comment type="subcellular location">
    <subcellularLocation>
        <location evidence="1">Cell envelope</location>
    </subcellularLocation>
</comment>
<comment type="caution">
    <text evidence="11">The sequence shown here is derived from an EMBL/GenBank/DDBJ whole genome shotgun (WGS) entry which is preliminary data.</text>
</comment>
<evidence type="ECO:0000256" key="3">
    <source>
        <dbReference type="ARBA" id="ARBA00022448"/>
    </source>
</evidence>
<accession>A0A329MG53</accession>
<feature type="coiled-coil region" evidence="8">
    <location>
        <begin position="266"/>
        <end position="293"/>
    </location>
</feature>
<dbReference type="Pfam" id="PF12833">
    <property type="entry name" value="HTH_18"/>
    <property type="match status" value="1"/>
</dbReference>
<comment type="similarity">
    <text evidence="2">Belongs to the bacterial solute-binding protein 8 family.</text>
</comment>
<feature type="domain" description="Fe/B12 periplasmic-binding" evidence="10">
    <location>
        <begin position="162"/>
        <end position="417"/>
    </location>
</feature>
<dbReference type="InterPro" id="IPR018062">
    <property type="entry name" value="HTH_AraC-typ_CS"/>
</dbReference>
<dbReference type="InterPro" id="IPR009057">
    <property type="entry name" value="Homeodomain-like_sf"/>
</dbReference>
<dbReference type="PANTHER" id="PTHR30532">
    <property type="entry name" value="IRON III DICITRATE-BINDING PERIPLASMIC PROTEIN"/>
    <property type="match status" value="1"/>
</dbReference>
<keyword evidence="6" id="KW-0238">DNA-binding</keyword>
<evidence type="ECO:0000259" key="9">
    <source>
        <dbReference type="PROSITE" id="PS01124"/>
    </source>
</evidence>
<organism evidence="11 12">
    <name type="scientific">Paenibacillus contaminans</name>
    <dbReference type="NCBI Taxonomy" id="450362"/>
    <lineage>
        <taxon>Bacteria</taxon>
        <taxon>Bacillati</taxon>
        <taxon>Bacillota</taxon>
        <taxon>Bacilli</taxon>
        <taxon>Bacillales</taxon>
        <taxon>Paenibacillaceae</taxon>
        <taxon>Paenibacillus</taxon>
    </lineage>
</organism>
<dbReference type="SUPFAM" id="SSF46689">
    <property type="entry name" value="Homeodomain-like"/>
    <property type="match status" value="2"/>
</dbReference>
<dbReference type="InterPro" id="IPR020449">
    <property type="entry name" value="Tscrpt_reg_AraC-type_HTH"/>
</dbReference>
<evidence type="ECO:0000256" key="5">
    <source>
        <dbReference type="ARBA" id="ARBA00023015"/>
    </source>
</evidence>
<keyword evidence="12" id="KW-1185">Reference proteome</keyword>
<dbReference type="Gene3D" id="1.10.10.60">
    <property type="entry name" value="Homeodomain-like"/>
    <property type="match status" value="2"/>
</dbReference>
<reference evidence="11 12" key="1">
    <citation type="journal article" date="2009" name="Int. J. Syst. Evol. Microbiol.">
        <title>Paenibacillus contaminans sp. nov., isolated from a contaminated laboratory plate.</title>
        <authorList>
            <person name="Chou J.H."/>
            <person name="Lee J.H."/>
            <person name="Lin M.C."/>
            <person name="Chang P.S."/>
            <person name="Arun A.B."/>
            <person name="Young C.C."/>
            <person name="Chen W.M."/>
        </authorList>
    </citation>
    <scope>NUCLEOTIDE SEQUENCE [LARGE SCALE GENOMIC DNA]</scope>
    <source>
        <strain evidence="11 12">CKOBP-6</strain>
    </source>
</reference>
<dbReference type="SUPFAM" id="SSF53807">
    <property type="entry name" value="Helical backbone' metal receptor"/>
    <property type="match status" value="1"/>
</dbReference>
<dbReference type="PROSITE" id="PS50983">
    <property type="entry name" value="FE_B12_PBP"/>
    <property type="match status" value="1"/>
</dbReference>
<evidence type="ECO:0000256" key="6">
    <source>
        <dbReference type="ARBA" id="ARBA00023125"/>
    </source>
</evidence>
<dbReference type="SMART" id="SM00342">
    <property type="entry name" value="HTH_ARAC"/>
    <property type="match status" value="1"/>
</dbReference>
<dbReference type="PANTHER" id="PTHR30532:SF1">
    <property type="entry name" value="IRON(3+)-HYDROXAMATE-BINDING PROTEIN FHUD"/>
    <property type="match status" value="1"/>
</dbReference>
<name>A0A329MG53_9BACL</name>
<keyword evidence="8" id="KW-0175">Coiled coil</keyword>
<evidence type="ECO:0000313" key="12">
    <source>
        <dbReference type="Proteomes" id="UP000250369"/>
    </source>
</evidence>
<feature type="domain" description="HTH araC/xylS-type" evidence="9">
    <location>
        <begin position="60"/>
        <end position="158"/>
    </location>
</feature>
<dbReference type="Pfam" id="PF01497">
    <property type="entry name" value="Peripla_BP_2"/>
    <property type="match status" value="1"/>
</dbReference>
<sequence>MTCGSFSSCMLLVETLYRHQAEQDELELLENQIRFQTLLLFVLKQYRLGGSENGLRQEVQRSVDYVKEHYDQPITIEQLAAMTATSRWRYTQVFKEMTGQIPIDFLNTVRIDKAQQLLMMTRDKLYDIAQAVGYSNEYYFNRKFKQTVGVTPGQYRSSYESSTRIFAPFLEDYLLALDIMPVLQFTHKRWGRQEYLGLREVPDFDVTTGDWTALSRHKPEFIILDDGYHRWNLDKCSRISPVFKMPYSGEDWRITLQTFGSILGRKDKAALAIEKHESKIAEARERLARTVRNDTVAVLRISSRAVYLYGGSSRGYTGPLLYGNLGLAQPDLVRELARDERRISLTMEGLARLDADHLFITFDKEDGEGRDLLDTPIWKELKAVRSKRVYEVDFLAWMNYGVLSHNRKIDDVLKVLG</sequence>
<dbReference type="PRINTS" id="PR00032">
    <property type="entry name" value="HTHARAC"/>
</dbReference>
<dbReference type="GO" id="GO:0003700">
    <property type="term" value="F:DNA-binding transcription factor activity"/>
    <property type="evidence" value="ECO:0007669"/>
    <property type="project" value="InterPro"/>
</dbReference>
<evidence type="ECO:0000256" key="4">
    <source>
        <dbReference type="ARBA" id="ARBA00022729"/>
    </source>
</evidence>
<evidence type="ECO:0000256" key="1">
    <source>
        <dbReference type="ARBA" id="ARBA00004196"/>
    </source>
</evidence>
<dbReference type="InterPro" id="IPR002491">
    <property type="entry name" value="ABC_transptr_periplasmic_BD"/>
</dbReference>
<evidence type="ECO:0000256" key="7">
    <source>
        <dbReference type="ARBA" id="ARBA00023163"/>
    </source>
</evidence>
<proteinExistence type="inferred from homology"/>
<dbReference type="EMBL" id="QMFB01000015">
    <property type="protein sequence ID" value="RAV18889.1"/>
    <property type="molecule type" value="Genomic_DNA"/>
</dbReference>
<dbReference type="InterPro" id="IPR051313">
    <property type="entry name" value="Bact_iron-sidero_bind"/>
</dbReference>
<dbReference type="Proteomes" id="UP000250369">
    <property type="component" value="Unassembled WGS sequence"/>
</dbReference>
<dbReference type="PROSITE" id="PS01124">
    <property type="entry name" value="HTH_ARAC_FAMILY_2"/>
    <property type="match status" value="1"/>
</dbReference>
<gene>
    <name evidence="11" type="ORF">DQG23_23555</name>
</gene>
<evidence type="ECO:0000256" key="2">
    <source>
        <dbReference type="ARBA" id="ARBA00008814"/>
    </source>
</evidence>
<protein>
    <submittedName>
        <fullName evidence="11">AraC family transcriptional regulator</fullName>
    </submittedName>
</protein>
<keyword evidence="4" id="KW-0732">Signal</keyword>
<dbReference type="OrthoDB" id="9783876at2"/>
<dbReference type="GO" id="GO:0043565">
    <property type="term" value="F:sequence-specific DNA binding"/>
    <property type="evidence" value="ECO:0007669"/>
    <property type="project" value="InterPro"/>
</dbReference>
<evidence type="ECO:0000259" key="10">
    <source>
        <dbReference type="PROSITE" id="PS50983"/>
    </source>
</evidence>
<dbReference type="Gene3D" id="3.40.50.1980">
    <property type="entry name" value="Nitrogenase molybdenum iron protein domain"/>
    <property type="match status" value="2"/>
</dbReference>
<keyword evidence="7" id="KW-0804">Transcription</keyword>
<keyword evidence="3" id="KW-0813">Transport</keyword>
<dbReference type="PROSITE" id="PS00041">
    <property type="entry name" value="HTH_ARAC_FAMILY_1"/>
    <property type="match status" value="1"/>
</dbReference>
<dbReference type="AlphaFoldDB" id="A0A329MG53"/>
<dbReference type="GO" id="GO:1901678">
    <property type="term" value="P:iron coordination entity transport"/>
    <property type="evidence" value="ECO:0007669"/>
    <property type="project" value="UniProtKB-ARBA"/>
</dbReference>
<evidence type="ECO:0000313" key="11">
    <source>
        <dbReference type="EMBL" id="RAV18889.1"/>
    </source>
</evidence>
<evidence type="ECO:0000256" key="8">
    <source>
        <dbReference type="SAM" id="Coils"/>
    </source>
</evidence>
<keyword evidence="5" id="KW-0805">Transcription regulation</keyword>
<dbReference type="GO" id="GO:0030288">
    <property type="term" value="C:outer membrane-bounded periplasmic space"/>
    <property type="evidence" value="ECO:0007669"/>
    <property type="project" value="TreeGrafter"/>
</dbReference>
<dbReference type="InterPro" id="IPR018060">
    <property type="entry name" value="HTH_AraC"/>
</dbReference>